<name>A0A835UM67_VANPL</name>
<accession>A0A835UM67</accession>
<dbReference type="EMBL" id="JADCNL010000009">
    <property type="protein sequence ID" value="KAG0466777.1"/>
    <property type="molecule type" value="Genomic_DNA"/>
</dbReference>
<organism evidence="1 2">
    <name type="scientific">Vanilla planifolia</name>
    <name type="common">Vanilla</name>
    <dbReference type="NCBI Taxonomy" id="51239"/>
    <lineage>
        <taxon>Eukaryota</taxon>
        <taxon>Viridiplantae</taxon>
        <taxon>Streptophyta</taxon>
        <taxon>Embryophyta</taxon>
        <taxon>Tracheophyta</taxon>
        <taxon>Spermatophyta</taxon>
        <taxon>Magnoliopsida</taxon>
        <taxon>Liliopsida</taxon>
        <taxon>Asparagales</taxon>
        <taxon>Orchidaceae</taxon>
        <taxon>Vanilloideae</taxon>
        <taxon>Vanilleae</taxon>
        <taxon>Vanilla</taxon>
    </lineage>
</organism>
<sequence length="60" mass="6739">MKLKELQMKPLVNKNPIMIECATKGSETARSLPKSKENQLDGLMGYQIIKQQAKSPLPLK</sequence>
<proteinExistence type="predicted"/>
<dbReference type="Proteomes" id="UP000636800">
    <property type="component" value="Unassembled WGS sequence"/>
</dbReference>
<protein>
    <submittedName>
        <fullName evidence="1">Uncharacterized protein</fullName>
    </submittedName>
</protein>
<gene>
    <name evidence="1" type="ORF">HPP92_018357</name>
</gene>
<keyword evidence="2" id="KW-1185">Reference proteome</keyword>
<evidence type="ECO:0000313" key="1">
    <source>
        <dbReference type="EMBL" id="KAG0466777.1"/>
    </source>
</evidence>
<reference evidence="1 2" key="1">
    <citation type="journal article" date="2020" name="Nat. Food">
        <title>A phased Vanilla planifolia genome enables genetic improvement of flavour and production.</title>
        <authorList>
            <person name="Hasing T."/>
            <person name="Tang H."/>
            <person name="Brym M."/>
            <person name="Khazi F."/>
            <person name="Huang T."/>
            <person name="Chambers A.H."/>
        </authorList>
    </citation>
    <scope>NUCLEOTIDE SEQUENCE [LARGE SCALE GENOMIC DNA]</scope>
    <source>
        <tissue evidence="1">Leaf</tissue>
    </source>
</reference>
<evidence type="ECO:0000313" key="2">
    <source>
        <dbReference type="Proteomes" id="UP000636800"/>
    </source>
</evidence>
<comment type="caution">
    <text evidence="1">The sequence shown here is derived from an EMBL/GenBank/DDBJ whole genome shotgun (WGS) entry which is preliminary data.</text>
</comment>
<dbReference type="AlphaFoldDB" id="A0A835UM67"/>